<evidence type="ECO:0000313" key="20">
    <source>
        <dbReference type="EMBL" id="KZV50382.1"/>
    </source>
</evidence>
<dbReference type="SUPFAM" id="SSF110019">
    <property type="entry name" value="ERO1-like"/>
    <property type="match status" value="1"/>
</dbReference>
<sequence>MAEAKAVVDNNEKVKKLMEEKVGKRKWALIGALVVLMVAVSLTLKHSRDNKSCHCSQDSRKYTGIVEDCCCDYETIDSVNEAVLHPLLQELVKTPFFRYFKVKLWCDCPFWPDDGMCKLRDCSVCECPENEFPEPFKKAMLNGLPSDDLKCQEGNQQDVVDRTLDTKAFMGWIEVDNPWTHDDETDNREMTYVNLQLNPERYTGYTGASARRIWDAIYSENCPKYSSGEICPEKRVLYKLISGLHSSISIHIASDYLIDEIKNLWGRNLELMYDRVFRFPDRVRNLYFTFMFVLRAVAKAAPYLEHAEYNTGNLEEDLKAQSLMRQLVYNPKLQAACPLPFDEAKLWQGQSGPELKLEIQKSFKNIRQVNSKFCALMDCVGCEKCRLWGKLQVLGLGTALKILFSVDGENQQNFPVQLQRNEVIALVNLLHRLSESVKLVQELGPSVEQTVDGLMSLSTSN</sequence>
<evidence type="ECO:0000256" key="17">
    <source>
        <dbReference type="PIRSR" id="PIRSR017205-2"/>
    </source>
</evidence>
<feature type="binding site" evidence="17">
    <location>
        <position position="242"/>
    </location>
    <ligand>
        <name>FAD</name>
        <dbReference type="ChEBI" id="CHEBI:57692"/>
    </ligand>
</feature>
<evidence type="ECO:0000256" key="13">
    <source>
        <dbReference type="ARBA" id="ARBA00023157"/>
    </source>
</evidence>
<comment type="subcellular location">
    <subcellularLocation>
        <location evidence="2">Endoplasmic reticulum membrane</location>
        <topology evidence="2">Peripheral membrane protein</topology>
        <orientation evidence="2">Lumenal side</orientation>
    </subcellularLocation>
</comment>
<evidence type="ECO:0000256" key="7">
    <source>
        <dbReference type="ARBA" id="ARBA00022729"/>
    </source>
</evidence>
<evidence type="ECO:0000256" key="16">
    <source>
        <dbReference type="PIRSR" id="PIRSR017205-1"/>
    </source>
</evidence>
<keyword evidence="8" id="KW-0256">Endoplasmic reticulum</keyword>
<feature type="disulfide bond" description="Redox-active" evidence="18">
    <location>
        <begin position="382"/>
        <end position="385"/>
    </location>
</feature>
<dbReference type="InterPro" id="IPR037192">
    <property type="entry name" value="ERO1-like_sf"/>
</dbReference>
<feature type="disulfide bond" description="Redox-active" evidence="18">
    <location>
        <begin position="117"/>
        <end position="122"/>
    </location>
</feature>
<protein>
    <submittedName>
        <fullName evidence="20">Endoplasmic reticulum oxidoreductin-1</fullName>
    </submittedName>
</protein>
<evidence type="ECO:0000256" key="12">
    <source>
        <dbReference type="ARBA" id="ARBA00023136"/>
    </source>
</evidence>
<feature type="binding site" evidence="17">
    <location>
        <position position="245"/>
    </location>
    <ligand>
        <name>FAD</name>
        <dbReference type="ChEBI" id="CHEBI:57692"/>
    </ligand>
</feature>
<comment type="similarity">
    <text evidence="3">Belongs to the EROs family.</text>
</comment>
<keyword evidence="12 19" id="KW-0472">Membrane</keyword>
<evidence type="ECO:0000256" key="3">
    <source>
        <dbReference type="ARBA" id="ARBA00008277"/>
    </source>
</evidence>
<dbReference type="PIRSF" id="PIRSF017205">
    <property type="entry name" value="ERO1"/>
    <property type="match status" value="1"/>
</dbReference>
<dbReference type="Proteomes" id="UP000250235">
    <property type="component" value="Unassembled WGS sequence"/>
</dbReference>
<name>A0A2Z7CTG0_9LAMI</name>
<gene>
    <name evidence="20" type="ORF">F511_37144</name>
</gene>
<dbReference type="PANTHER" id="PTHR12613:SF0">
    <property type="entry name" value="ERO1-LIKE PROTEIN"/>
    <property type="match status" value="1"/>
</dbReference>
<keyword evidence="19" id="KW-1133">Transmembrane helix</keyword>
<evidence type="ECO:0000256" key="8">
    <source>
        <dbReference type="ARBA" id="ARBA00022824"/>
    </source>
</evidence>
<accession>A0A2Z7CTG0</accession>
<dbReference type="GO" id="GO:0005789">
    <property type="term" value="C:endoplasmic reticulum membrane"/>
    <property type="evidence" value="ECO:0007669"/>
    <property type="project" value="UniProtKB-SubCell"/>
</dbReference>
<dbReference type="Pfam" id="PF04137">
    <property type="entry name" value="ERO1"/>
    <property type="match status" value="1"/>
</dbReference>
<keyword evidence="10" id="KW-0249">Electron transport</keyword>
<keyword evidence="19" id="KW-0812">Transmembrane</keyword>
<keyword evidence="6" id="KW-0285">Flavoprotein</keyword>
<comment type="subunit">
    <text evidence="4">May function both as a monomer and a homodimer.</text>
</comment>
<dbReference type="GO" id="GO:0016972">
    <property type="term" value="F:thiol oxidase activity"/>
    <property type="evidence" value="ECO:0007669"/>
    <property type="project" value="InterPro"/>
</dbReference>
<keyword evidence="11" id="KW-0560">Oxidoreductase</keyword>
<keyword evidence="5" id="KW-0813">Transport</keyword>
<feature type="active site" evidence="16">
    <location>
        <position position="385"/>
    </location>
</feature>
<evidence type="ECO:0000256" key="9">
    <source>
        <dbReference type="ARBA" id="ARBA00022827"/>
    </source>
</evidence>
<keyword evidence="7" id="KW-0732">Signal</keyword>
<organism evidence="20 21">
    <name type="scientific">Dorcoceras hygrometricum</name>
    <dbReference type="NCBI Taxonomy" id="472368"/>
    <lineage>
        <taxon>Eukaryota</taxon>
        <taxon>Viridiplantae</taxon>
        <taxon>Streptophyta</taxon>
        <taxon>Embryophyta</taxon>
        <taxon>Tracheophyta</taxon>
        <taxon>Spermatophyta</taxon>
        <taxon>Magnoliopsida</taxon>
        <taxon>eudicotyledons</taxon>
        <taxon>Gunneridae</taxon>
        <taxon>Pentapetalae</taxon>
        <taxon>asterids</taxon>
        <taxon>lamiids</taxon>
        <taxon>Lamiales</taxon>
        <taxon>Gesneriaceae</taxon>
        <taxon>Didymocarpoideae</taxon>
        <taxon>Trichosporeae</taxon>
        <taxon>Loxocarpinae</taxon>
        <taxon>Dorcoceras</taxon>
    </lineage>
</organism>
<evidence type="ECO:0000256" key="19">
    <source>
        <dbReference type="SAM" id="Phobius"/>
    </source>
</evidence>
<proteinExistence type="inferred from homology"/>
<evidence type="ECO:0000256" key="2">
    <source>
        <dbReference type="ARBA" id="ARBA00004367"/>
    </source>
</evidence>
<keyword evidence="21" id="KW-1185">Reference proteome</keyword>
<dbReference type="GO" id="GO:0015035">
    <property type="term" value="F:protein-disulfide reductase activity"/>
    <property type="evidence" value="ECO:0007669"/>
    <property type="project" value="InterPro"/>
</dbReference>
<reference evidence="20 21" key="1">
    <citation type="journal article" date="2015" name="Proc. Natl. Acad. Sci. U.S.A.">
        <title>The resurrection genome of Boea hygrometrica: A blueprint for survival of dehydration.</title>
        <authorList>
            <person name="Xiao L."/>
            <person name="Yang G."/>
            <person name="Zhang L."/>
            <person name="Yang X."/>
            <person name="Zhao S."/>
            <person name="Ji Z."/>
            <person name="Zhou Q."/>
            <person name="Hu M."/>
            <person name="Wang Y."/>
            <person name="Chen M."/>
            <person name="Xu Y."/>
            <person name="Jin H."/>
            <person name="Xiao X."/>
            <person name="Hu G."/>
            <person name="Bao F."/>
            <person name="Hu Y."/>
            <person name="Wan P."/>
            <person name="Li L."/>
            <person name="Deng X."/>
            <person name="Kuang T."/>
            <person name="Xiang C."/>
            <person name="Zhu J.K."/>
            <person name="Oliver M.J."/>
            <person name="He Y."/>
        </authorList>
    </citation>
    <scope>NUCLEOTIDE SEQUENCE [LARGE SCALE GENOMIC DNA]</scope>
    <source>
        <strain evidence="21">cv. XS01</strain>
    </source>
</reference>
<keyword evidence="13 18" id="KW-1015">Disulfide bond</keyword>
<dbReference type="GO" id="GO:0071949">
    <property type="term" value="F:FAD binding"/>
    <property type="evidence" value="ECO:0007669"/>
    <property type="project" value="InterPro"/>
</dbReference>
<dbReference type="AlphaFoldDB" id="A0A2Z7CTG0"/>
<evidence type="ECO:0000256" key="11">
    <source>
        <dbReference type="ARBA" id="ARBA00023002"/>
    </source>
</evidence>
<evidence type="ECO:0000256" key="6">
    <source>
        <dbReference type="ARBA" id="ARBA00022630"/>
    </source>
</evidence>
<dbReference type="InterPro" id="IPR007266">
    <property type="entry name" value="Ero1"/>
</dbReference>
<evidence type="ECO:0000256" key="1">
    <source>
        <dbReference type="ARBA" id="ARBA00001974"/>
    </source>
</evidence>
<evidence type="ECO:0000256" key="4">
    <source>
        <dbReference type="ARBA" id="ARBA00011802"/>
    </source>
</evidence>
<feature type="transmembrane region" description="Helical" evidence="19">
    <location>
        <begin position="27"/>
        <end position="44"/>
    </location>
</feature>
<dbReference type="EMBL" id="KQ992447">
    <property type="protein sequence ID" value="KZV50382.1"/>
    <property type="molecule type" value="Genomic_DNA"/>
</dbReference>
<feature type="binding site" evidence="17">
    <location>
        <position position="275"/>
    </location>
    <ligand>
        <name>FAD</name>
        <dbReference type="ChEBI" id="CHEBI:57692"/>
    </ligand>
</feature>
<evidence type="ECO:0000313" key="21">
    <source>
        <dbReference type="Proteomes" id="UP000250235"/>
    </source>
</evidence>
<dbReference type="PANTHER" id="PTHR12613">
    <property type="entry name" value="ERO1-RELATED"/>
    <property type="match status" value="1"/>
</dbReference>
<evidence type="ECO:0000256" key="5">
    <source>
        <dbReference type="ARBA" id="ARBA00022448"/>
    </source>
</evidence>
<evidence type="ECO:0000256" key="14">
    <source>
        <dbReference type="ARBA" id="ARBA00023180"/>
    </source>
</evidence>
<keyword evidence="9 17" id="KW-0274">FAD</keyword>
<feature type="binding site" evidence="17">
    <location>
        <position position="203"/>
    </location>
    <ligand>
        <name>FAD</name>
        <dbReference type="ChEBI" id="CHEBI:57692"/>
    </ligand>
</feature>
<dbReference type="GO" id="GO:0034975">
    <property type="term" value="P:protein folding in endoplasmic reticulum"/>
    <property type="evidence" value="ECO:0007669"/>
    <property type="project" value="InterPro"/>
</dbReference>
<evidence type="ECO:0000256" key="18">
    <source>
        <dbReference type="PIRSR" id="PIRSR017205-3"/>
    </source>
</evidence>
<feature type="binding site" evidence="17">
    <location>
        <position position="201"/>
    </location>
    <ligand>
        <name>FAD</name>
        <dbReference type="ChEBI" id="CHEBI:57692"/>
    </ligand>
</feature>
<dbReference type="OrthoDB" id="269384at2759"/>
<keyword evidence="14" id="KW-0325">Glycoprotein</keyword>
<feature type="binding site" evidence="17">
    <location>
        <position position="214"/>
    </location>
    <ligand>
        <name>FAD</name>
        <dbReference type="ChEBI" id="CHEBI:57692"/>
    </ligand>
</feature>
<comment type="cofactor">
    <cofactor evidence="1 17">
        <name>FAD</name>
        <dbReference type="ChEBI" id="CHEBI:57692"/>
    </cofactor>
</comment>
<evidence type="ECO:0000256" key="10">
    <source>
        <dbReference type="ARBA" id="ARBA00022982"/>
    </source>
</evidence>
<feature type="active site" description="Nucleophile" evidence="16">
    <location>
        <position position="382"/>
    </location>
</feature>
<keyword evidence="15" id="KW-0676">Redox-active center</keyword>
<evidence type="ECO:0000256" key="15">
    <source>
        <dbReference type="ARBA" id="ARBA00023284"/>
    </source>
</evidence>